<dbReference type="Gene3D" id="1.10.10.10">
    <property type="entry name" value="Winged helix-like DNA-binding domain superfamily/Winged helix DNA-binding domain"/>
    <property type="match status" value="1"/>
</dbReference>
<keyword evidence="7" id="KW-1185">Reference proteome</keyword>
<dbReference type="AlphaFoldDB" id="A0A1U7HDP2"/>
<dbReference type="InterPro" id="IPR036390">
    <property type="entry name" value="WH_DNA-bd_sf"/>
</dbReference>
<gene>
    <name evidence="6" type="ORF">NIES593_14815</name>
</gene>
<keyword evidence="4" id="KW-0804">Transcription</keyword>
<dbReference type="STRING" id="1921803.NIES593_14815"/>
<dbReference type="Pfam" id="PF00126">
    <property type="entry name" value="HTH_1"/>
    <property type="match status" value="1"/>
</dbReference>
<dbReference type="InterPro" id="IPR000847">
    <property type="entry name" value="LysR_HTH_N"/>
</dbReference>
<dbReference type="RefSeq" id="WP_073600324.1">
    <property type="nucleotide sequence ID" value="NZ_MRCB01000018.1"/>
</dbReference>
<dbReference type="SUPFAM" id="SSF46785">
    <property type="entry name" value="Winged helix' DNA-binding domain"/>
    <property type="match status" value="1"/>
</dbReference>
<dbReference type="Proteomes" id="UP000186868">
    <property type="component" value="Unassembled WGS sequence"/>
</dbReference>
<evidence type="ECO:0000256" key="4">
    <source>
        <dbReference type="ARBA" id="ARBA00023163"/>
    </source>
</evidence>
<dbReference type="Gene3D" id="3.40.190.290">
    <property type="match status" value="1"/>
</dbReference>
<dbReference type="InterPro" id="IPR036388">
    <property type="entry name" value="WH-like_DNA-bd_sf"/>
</dbReference>
<keyword evidence="2" id="KW-0805">Transcription regulation</keyword>
<proteinExistence type="inferred from homology"/>
<dbReference type="GO" id="GO:0003700">
    <property type="term" value="F:DNA-binding transcription factor activity"/>
    <property type="evidence" value="ECO:0007669"/>
    <property type="project" value="InterPro"/>
</dbReference>
<dbReference type="FunFam" id="1.10.10.10:FF:000001">
    <property type="entry name" value="LysR family transcriptional regulator"/>
    <property type="match status" value="1"/>
</dbReference>
<dbReference type="CDD" id="cd08419">
    <property type="entry name" value="PBP2_CbbR_RubisCO_like"/>
    <property type="match status" value="1"/>
</dbReference>
<dbReference type="InterPro" id="IPR005119">
    <property type="entry name" value="LysR_subst-bd"/>
</dbReference>
<evidence type="ECO:0000256" key="3">
    <source>
        <dbReference type="ARBA" id="ARBA00023125"/>
    </source>
</evidence>
<dbReference type="SUPFAM" id="SSF53850">
    <property type="entry name" value="Periplasmic binding protein-like II"/>
    <property type="match status" value="1"/>
</dbReference>
<dbReference type="EMBL" id="MRCB01000018">
    <property type="protein sequence ID" value="OKH21703.1"/>
    <property type="molecule type" value="Genomic_DNA"/>
</dbReference>
<dbReference type="PANTHER" id="PTHR30126">
    <property type="entry name" value="HTH-TYPE TRANSCRIPTIONAL REGULATOR"/>
    <property type="match status" value="1"/>
</dbReference>
<evidence type="ECO:0000256" key="2">
    <source>
        <dbReference type="ARBA" id="ARBA00023015"/>
    </source>
</evidence>
<accession>A0A1U7HDP2</accession>
<sequence length="332" mass="37582">MKPNFPDSFPTNPLWKSITLNQLQVFKTTAQHSSFTHAAKQLYLSQPTVSSQIKHLSTALGMPLFEQVGKQVYLTPAGQEVFDACQIIFKRLEQLEANLAEFRGMEQGHLRLAAATTAKYFIPKLLNSFCQRYPNIGISLEFTNHNEVLERLNKNLDDLYILSRLPEQEKIEAESFLCNPLVLVAPKRHPLTRQCRLPLESLEKESLIVRERGSQTRESVEQLLRQQGVSVQIKLELNSNEAIKQAVVEGLGLAVLSLHSLSATDMNQLAILNVEGFPIHRQWHVIFLKEKKLSLVARTFLDYLLKESQGYCQAFSSLAGKGIVFPRELKAS</sequence>
<comment type="similarity">
    <text evidence="1">Belongs to the LysR transcriptional regulatory family.</text>
</comment>
<organism evidence="6 7">
    <name type="scientific">Hydrococcus rivularis NIES-593</name>
    <dbReference type="NCBI Taxonomy" id="1921803"/>
    <lineage>
        <taxon>Bacteria</taxon>
        <taxon>Bacillati</taxon>
        <taxon>Cyanobacteriota</taxon>
        <taxon>Cyanophyceae</taxon>
        <taxon>Pleurocapsales</taxon>
        <taxon>Hydrococcaceae</taxon>
        <taxon>Hydrococcus</taxon>
    </lineage>
</organism>
<name>A0A1U7HDP2_9CYAN</name>
<dbReference type="PANTHER" id="PTHR30126:SF5">
    <property type="entry name" value="HTH-TYPE TRANSCRIPTIONAL ACTIVATOR CMPR"/>
    <property type="match status" value="1"/>
</dbReference>
<evidence type="ECO:0000259" key="5">
    <source>
        <dbReference type="PROSITE" id="PS50931"/>
    </source>
</evidence>
<evidence type="ECO:0000313" key="6">
    <source>
        <dbReference type="EMBL" id="OKH21703.1"/>
    </source>
</evidence>
<evidence type="ECO:0000256" key="1">
    <source>
        <dbReference type="ARBA" id="ARBA00009437"/>
    </source>
</evidence>
<dbReference type="Pfam" id="PF03466">
    <property type="entry name" value="LysR_substrate"/>
    <property type="match status" value="1"/>
</dbReference>
<protein>
    <submittedName>
        <fullName evidence="6">LysR family transcriptional regulator</fullName>
    </submittedName>
</protein>
<reference evidence="6 7" key="1">
    <citation type="submission" date="2016-11" db="EMBL/GenBank/DDBJ databases">
        <title>Draft Genome Sequences of Nine Cyanobacterial Strains from Diverse Habitats.</title>
        <authorList>
            <person name="Zhu T."/>
            <person name="Hou S."/>
            <person name="Lu X."/>
            <person name="Hess W.R."/>
        </authorList>
    </citation>
    <scope>NUCLEOTIDE SEQUENCE [LARGE SCALE GENOMIC DNA]</scope>
    <source>
        <strain evidence="6 7">NIES-593</strain>
    </source>
</reference>
<dbReference type="PRINTS" id="PR00039">
    <property type="entry name" value="HTHLYSR"/>
</dbReference>
<dbReference type="GO" id="GO:0000976">
    <property type="term" value="F:transcription cis-regulatory region binding"/>
    <property type="evidence" value="ECO:0007669"/>
    <property type="project" value="TreeGrafter"/>
</dbReference>
<evidence type="ECO:0000313" key="7">
    <source>
        <dbReference type="Proteomes" id="UP000186868"/>
    </source>
</evidence>
<feature type="domain" description="HTH lysR-type" evidence="5">
    <location>
        <begin position="18"/>
        <end position="75"/>
    </location>
</feature>
<comment type="caution">
    <text evidence="6">The sequence shown here is derived from an EMBL/GenBank/DDBJ whole genome shotgun (WGS) entry which is preliminary data.</text>
</comment>
<keyword evidence="3" id="KW-0238">DNA-binding</keyword>
<dbReference type="PROSITE" id="PS50931">
    <property type="entry name" value="HTH_LYSR"/>
    <property type="match status" value="1"/>
</dbReference>
<dbReference type="OrthoDB" id="9778774at2"/>